<dbReference type="EMBL" id="MUMY01000008">
    <property type="protein sequence ID" value="ONM48620.1"/>
    <property type="molecule type" value="Genomic_DNA"/>
</dbReference>
<gene>
    <name evidence="1" type="ORF">B0T46_11260</name>
</gene>
<comment type="caution">
    <text evidence="1">The sequence shown here is derived from an EMBL/GenBank/DDBJ whole genome shotgun (WGS) entry which is preliminary data.</text>
</comment>
<keyword evidence="2" id="KW-1185">Reference proteome</keyword>
<evidence type="ECO:0000313" key="2">
    <source>
        <dbReference type="Proteomes" id="UP000188836"/>
    </source>
</evidence>
<proteinExistence type="predicted"/>
<evidence type="ECO:0000313" key="1">
    <source>
        <dbReference type="EMBL" id="ONM48620.1"/>
    </source>
</evidence>
<dbReference type="AlphaFoldDB" id="A0A1V2TGI5"/>
<reference evidence="1 2" key="1">
    <citation type="journal article" date="2016" name="Antonie Van Leeuwenhoek">
        <title>Nocardia donostiensis sp. nov., isolated from human respiratory specimens.</title>
        <authorList>
            <person name="Ercibengoa M."/>
            <person name="Bell M."/>
            <person name="Marimon J.M."/>
            <person name="Humrighouse B."/>
            <person name="Klenk H.P."/>
            <person name="Potter G."/>
            <person name="Perez-Trallero E."/>
        </authorList>
    </citation>
    <scope>NUCLEOTIDE SEQUENCE [LARGE SCALE GENOMIC DNA]</scope>
    <source>
        <strain evidence="1 2">X1655</strain>
    </source>
</reference>
<accession>A0A1V2TGI5</accession>
<organism evidence="1 2">
    <name type="scientific">Nocardia donostiensis</name>
    <dbReference type="NCBI Taxonomy" id="1538463"/>
    <lineage>
        <taxon>Bacteria</taxon>
        <taxon>Bacillati</taxon>
        <taxon>Actinomycetota</taxon>
        <taxon>Actinomycetes</taxon>
        <taxon>Mycobacteriales</taxon>
        <taxon>Nocardiaceae</taxon>
        <taxon>Nocardia</taxon>
    </lineage>
</organism>
<name>A0A1V2TGI5_9NOCA</name>
<sequence>MPIDMESESFQITNARLQKRDVTRGNRTVLRLPALYRTHNRNAPPTGRIRRVQREQLPAGTHPTIFRTTVHSGVQPADRFWRLILGRQPDSFRPGMYGNNNTLQKSDRPTFFAAAAFAFSTEADELTFVCPCSRSALDVLRFVSGRDSS</sequence>
<protein>
    <submittedName>
        <fullName evidence="1">Uncharacterized protein</fullName>
    </submittedName>
</protein>
<dbReference type="Proteomes" id="UP000188836">
    <property type="component" value="Unassembled WGS sequence"/>
</dbReference>